<keyword evidence="4" id="KW-1185">Reference proteome</keyword>
<dbReference type="SUPFAM" id="SSF52096">
    <property type="entry name" value="ClpP/crotonase"/>
    <property type="match status" value="1"/>
</dbReference>
<dbReference type="PANTHER" id="PTHR11941:SF169">
    <property type="entry name" value="(7AS)-7A-METHYL-1,5-DIOXO-2,3,5,6,7,7A-HEXAHYDRO-1H-INDENE-CARBOXYL-COA HYDROLASE"/>
    <property type="match status" value="1"/>
</dbReference>
<dbReference type="AlphaFoldDB" id="A0A1T4JYF0"/>
<dbReference type="EMBL" id="FUWJ01000001">
    <property type="protein sequence ID" value="SJZ35211.1"/>
    <property type="molecule type" value="Genomic_DNA"/>
</dbReference>
<dbReference type="Proteomes" id="UP000190092">
    <property type="component" value="Unassembled WGS sequence"/>
</dbReference>
<organism evidence="3 4">
    <name type="scientific">Enhydrobacter aerosaccus</name>
    <dbReference type="NCBI Taxonomy" id="225324"/>
    <lineage>
        <taxon>Bacteria</taxon>
        <taxon>Pseudomonadati</taxon>
        <taxon>Pseudomonadota</taxon>
        <taxon>Alphaproteobacteria</taxon>
        <taxon>Hyphomicrobiales</taxon>
        <taxon>Enhydrobacter</taxon>
    </lineage>
</organism>
<reference evidence="4" key="1">
    <citation type="submission" date="2017-02" db="EMBL/GenBank/DDBJ databases">
        <authorList>
            <person name="Varghese N."/>
            <person name="Submissions S."/>
        </authorList>
    </citation>
    <scope>NUCLEOTIDE SEQUENCE [LARGE SCALE GENOMIC DNA]</scope>
    <source>
        <strain evidence="4">ATCC 27094</strain>
    </source>
</reference>
<dbReference type="OrthoDB" id="8640486at2"/>
<dbReference type="GO" id="GO:0016829">
    <property type="term" value="F:lyase activity"/>
    <property type="evidence" value="ECO:0007669"/>
    <property type="project" value="UniProtKB-KW"/>
</dbReference>
<name>A0A1T4JYF0_9HYPH</name>
<sequence length="251" mass="26597">MSALEIERQDEIAIVTLARPPMNAMTTELLEEASSVFGELAAQESVRAAVITGQGPAFSAGLDLKVVPRLGPSEQRRLIMALNDAFGALYAWPKPLVAAVNGHAIAGGLVLALCADCRIAADVALQVSLAEVKVAVTYPVAALEVARAELVPAAARRLILLGESLDMQQALSLGVFDRCVPPRSLLLEAVGQARRHAELPSKAFATIKRELRATSLARIAAARAGDGEPRLEEWLGEETRRAASAALRRPA</sequence>
<dbReference type="PANTHER" id="PTHR11941">
    <property type="entry name" value="ENOYL-COA HYDRATASE-RELATED"/>
    <property type="match status" value="1"/>
</dbReference>
<evidence type="ECO:0000313" key="3">
    <source>
        <dbReference type="EMBL" id="SJZ35211.1"/>
    </source>
</evidence>
<dbReference type="STRING" id="225324.SAMN02745126_00574"/>
<evidence type="ECO:0000256" key="1">
    <source>
        <dbReference type="ARBA" id="ARBA00023098"/>
    </source>
</evidence>
<accession>A0A1T4JYF0</accession>
<keyword evidence="1" id="KW-0443">Lipid metabolism</keyword>
<dbReference type="CDD" id="cd06558">
    <property type="entry name" value="crotonase-like"/>
    <property type="match status" value="1"/>
</dbReference>
<dbReference type="GO" id="GO:0006635">
    <property type="term" value="P:fatty acid beta-oxidation"/>
    <property type="evidence" value="ECO:0007669"/>
    <property type="project" value="TreeGrafter"/>
</dbReference>
<dbReference type="InterPro" id="IPR029045">
    <property type="entry name" value="ClpP/crotonase-like_dom_sf"/>
</dbReference>
<protein>
    <submittedName>
        <fullName evidence="3">Enoyl-CoA hydratase/carnithine racemase</fullName>
    </submittedName>
</protein>
<dbReference type="InterPro" id="IPR001753">
    <property type="entry name" value="Enoyl-CoA_hydra/iso"/>
</dbReference>
<evidence type="ECO:0000313" key="4">
    <source>
        <dbReference type="Proteomes" id="UP000190092"/>
    </source>
</evidence>
<dbReference type="Gene3D" id="3.90.226.10">
    <property type="entry name" value="2-enoyl-CoA Hydratase, Chain A, domain 1"/>
    <property type="match status" value="1"/>
</dbReference>
<keyword evidence="2" id="KW-0456">Lyase</keyword>
<dbReference type="Pfam" id="PF00378">
    <property type="entry name" value="ECH_1"/>
    <property type="match status" value="1"/>
</dbReference>
<dbReference type="RefSeq" id="WP_085932297.1">
    <property type="nucleotide sequence ID" value="NZ_FUWJ01000001.1"/>
</dbReference>
<evidence type="ECO:0000256" key="2">
    <source>
        <dbReference type="ARBA" id="ARBA00023239"/>
    </source>
</evidence>
<proteinExistence type="predicted"/>
<gene>
    <name evidence="3" type="ORF">SAMN02745126_00574</name>
</gene>